<reference evidence="1" key="1">
    <citation type="submission" date="2020-05" db="EMBL/GenBank/DDBJ databases">
        <title>Phylogenomic resolution of chytrid fungi.</title>
        <authorList>
            <person name="Stajich J.E."/>
            <person name="Amses K."/>
            <person name="Simmons R."/>
            <person name="Seto K."/>
            <person name="Myers J."/>
            <person name="Bonds A."/>
            <person name="Quandt C.A."/>
            <person name="Barry K."/>
            <person name="Liu P."/>
            <person name="Grigoriev I."/>
            <person name="Longcore J.E."/>
            <person name="James T.Y."/>
        </authorList>
    </citation>
    <scope>NUCLEOTIDE SEQUENCE</scope>
    <source>
        <strain evidence="1">JEL0476</strain>
    </source>
</reference>
<protein>
    <submittedName>
        <fullName evidence="1">Uncharacterized protein</fullName>
    </submittedName>
</protein>
<proteinExistence type="predicted"/>
<dbReference type="AlphaFoldDB" id="A0AAD5TWP4"/>
<accession>A0AAD5TWP4</accession>
<evidence type="ECO:0000313" key="2">
    <source>
        <dbReference type="Proteomes" id="UP001211065"/>
    </source>
</evidence>
<keyword evidence="2" id="KW-1185">Reference proteome</keyword>
<name>A0AAD5TWP4_9FUNG</name>
<dbReference type="Proteomes" id="UP001211065">
    <property type="component" value="Unassembled WGS sequence"/>
</dbReference>
<dbReference type="EMBL" id="JADGJW010000744">
    <property type="protein sequence ID" value="KAJ3213111.1"/>
    <property type="molecule type" value="Genomic_DNA"/>
</dbReference>
<organism evidence="1 2">
    <name type="scientific">Clydaea vesicula</name>
    <dbReference type="NCBI Taxonomy" id="447962"/>
    <lineage>
        <taxon>Eukaryota</taxon>
        <taxon>Fungi</taxon>
        <taxon>Fungi incertae sedis</taxon>
        <taxon>Chytridiomycota</taxon>
        <taxon>Chytridiomycota incertae sedis</taxon>
        <taxon>Chytridiomycetes</taxon>
        <taxon>Lobulomycetales</taxon>
        <taxon>Lobulomycetaceae</taxon>
        <taxon>Clydaea</taxon>
    </lineage>
</organism>
<comment type="caution">
    <text evidence="1">The sequence shown here is derived from an EMBL/GenBank/DDBJ whole genome shotgun (WGS) entry which is preliminary data.</text>
</comment>
<sequence length="328" mass="38408">MERSSRRKRKSTSAHSTDFSASFYVGYTEDNESVEQIMKKFEELENFKKEQLKLKSFPNSLNCITTENQRSDSEALEENDVNLRHTNHGTQMDVDLNQSDLEEIFKRTSSFTVKSANLESEEQIFEFMDFNEEEENDYQIVDDDFWDQEFGIKFKNSKSNGSNKGNFDKQGLINRYKLLSVQMKDKNGNIFLMKKKVIYFECSNLLSSSLKYKIGNNFQVILMDPPLVESEKDILFDGQLTVEQFDGDIDIRHQRSPDCEFDFIKPKSTTGGILELTEEKPRFMYEVIETLLPQAIYSENNSKADKMLELWGRKDRKRKGWTNVVFKN</sequence>
<evidence type="ECO:0000313" key="1">
    <source>
        <dbReference type="EMBL" id="KAJ3213111.1"/>
    </source>
</evidence>
<gene>
    <name evidence="1" type="ORF">HK099_007565</name>
</gene>